<keyword evidence="4" id="KW-0694">RNA-binding</keyword>
<dbReference type="InterPro" id="IPR018171">
    <property type="entry name" value="Pept_tRNA_hydro_CS"/>
</dbReference>
<name>A0A382L4Y5_9ZZZZ</name>
<dbReference type="HAMAP" id="MF_00083">
    <property type="entry name" value="Pept_tRNA_hydro_bact"/>
    <property type="match status" value="1"/>
</dbReference>
<evidence type="ECO:0000256" key="1">
    <source>
        <dbReference type="ARBA" id="ARBA00013260"/>
    </source>
</evidence>
<dbReference type="PANTHER" id="PTHR17224:SF1">
    <property type="entry name" value="PEPTIDYL-TRNA HYDROLASE"/>
    <property type="match status" value="1"/>
</dbReference>
<dbReference type="GO" id="GO:0000049">
    <property type="term" value="F:tRNA binding"/>
    <property type="evidence" value="ECO:0007669"/>
    <property type="project" value="UniProtKB-KW"/>
</dbReference>
<dbReference type="EMBL" id="UINC01083900">
    <property type="protein sequence ID" value="SVC30047.1"/>
    <property type="molecule type" value="Genomic_DNA"/>
</dbReference>
<sequence>VPPIAIVGLGNPGSEYVGTRHNAGFWLVDKLVHRMNAAWKDKSRFHARVALVSAWGGTLVLIKPTTFMNCSGEYLKPLLNYHKCILVETIVVHDDVAFPPGHVKLSRNRGDGGHNGVKDMIRAIGPNFIRFRLGVGAKQDFRMDLADHVLGRLRPEEIRDLEGNLDFFLDTLREIVDKGCAHAMNSVNQTNKVRSETDEQTKLQGDDGS</sequence>
<feature type="compositionally biased region" description="Basic and acidic residues" evidence="6">
    <location>
        <begin position="193"/>
        <end position="209"/>
    </location>
</feature>
<evidence type="ECO:0000256" key="5">
    <source>
        <dbReference type="ARBA" id="ARBA00038063"/>
    </source>
</evidence>
<evidence type="ECO:0000313" key="7">
    <source>
        <dbReference type="EMBL" id="SVC30047.1"/>
    </source>
</evidence>
<feature type="region of interest" description="Disordered" evidence="6">
    <location>
        <begin position="187"/>
        <end position="209"/>
    </location>
</feature>
<protein>
    <recommendedName>
        <fullName evidence="1">peptidyl-tRNA hydrolase</fullName>
        <ecNumber evidence="1">3.1.1.29</ecNumber>
    </recommendedName>
</protein>
<dbReference type="Gene3D" id="3.40.50.1470">
    <property type="entry name" value="Peptidyl-tRNA hydrolase"/>
    <property type="match status" value="1"/>
</dbReference>
<dbReference type="PROSITE" id="PS01195">
    <property type="entry name" value="PEPT_TRNA_HYDROL_1"/>
    <property type="match status" value="1"/>
</dbReference>
<dbReference type="EC" id="3.1.1.29" evidence="1"/>
<dbReference type="SUPFAM" id="SSF53178">
    <property type="entry name" value="Peptidyl-tRNA hydrolase-like"/>
    <property type="match status" value="1"/>
</dbReference>
<evidence type="ECO:0000256" key="2">
    <source>
        <dbReference type="ARBA" id="ARBA00022555"/>
    </source>
</evidence>
<keyword evidence="2" id="KW-0820">tRNA-binding</keyword>
<evidence type="ECO:0000256" key="4">
    <source>
        <dbReference type="ARBA" id="ARBA00022884"/>
    </source>
</evidence>
<accession>A0A382L4Y5</accession>
<gene>
    <name evidence="7" type="ORF">METZ01_LOCUS282901</name>
</gene>
<keyword evidence="3" id="KW-0378">Hydrolase</keyword>
<dbReference type="CDD" id="cd00462">
    <property type="entry name" value="PTH"/>
    <property type="match status" value="1"/>
</dbReference>
<dbReference type="NCBIfam" id="TIGR00447">
    <property type="entry name" value="pth"/>
    <property type="match status" value="1"/>
</dbReference>
<evidence type="ECO:0000256" key="6">
    <source>
        <dbReference type="SAM" id="MobiDB-lite"/>
    </source>
</evidence>
<dbReference type="GO" id="GO:0004045">
    <property type="term" value="F:peptidyl-tRNA hydrolase activity"/>
    <property type="evidence" value="ECO:0007669"/>
    <property type="project" value="UniProtKB-EC"/>
</dbReference>
<proteinExistence type="inferred from homology"/>
<reference evidence="7" key="1">
    <citation type="submission" date="2018-05" db="EMBL/GenBank/DDBJ databases">
        <authorList>
            <person name="Lanie J.A."/>
            <person name="Ng W.-L."/>
            <person name="Kazmierczak K.M."/>
            <person name="Andrzejewski T.M."/>
            <person name="Davidsen T.M."/>
            <person name="Wayne K.J."/>
            <person name="Tettelin H."/>
            <person name="Glass J.I."/>
            <person name="Rusch D."/>
            <person name="Podicherti R."/>
            <person name="Tsui H.-C.T."/>
            <person name="Winkler M.E."/>
        </authorList>
    </citation>
    <scope>NUCLEOTIDE SEQUENCE</scope>
</reference>
<dbReference type="PROSITE" id="PS01196">
    <property type="entry name" value="PEPT_TRNA_HYDROL_2"/>
    <property type="match status" value="1"/>
</dbReference>
<dbReference type="InterPro" id="IPR036416">
    <property type="entry name" value="Pept_tRNA_hydro_sf"/>
</dbReference>
<comment type="similarity">
    <text evidence="5">Belongs to the PTH family.</text>
</comment>
<evidence type="ECO:0000256" key="3">
    <source>
        <dbReference type="ARBA" id="ARBA00022801"/>
    </source>
</evidence>
<dbReference type="AlphaFoldDB" id="A0A382L4Y5"/>
<feature type="non-terminal residue" evidence="7">
    <location>
        <position position="1"/>
    </location>
</feature>
<dbReference type="Pfam" id="PF01195">
    <property type="entry name" value="Pept_tRNA_hydro"/>
    <property type="match status" value="1"/>
</dbReference>
<organism evidence="7">
    <name type="scientific">marine metagenome</name>
    <dbReference type="NCBI Taxonomy" id="408172"/>
    <lineage>
        <taxon>unclassified sequences</taxon>
        <taxon>metagenomes</taxon>
        <taxon>ecological metagenomes</taxon>
    </lineage>
</organism>
<dbReference type="PANTHER" id="PTHR17224">
    <property type="entry name" value="PEPTIDYL-TRNA HYDROLASE"/>
    <property type="match status" value="1"/>
</dbReference>
<dbReference type="InterPro" id="IPR001328">
    <property type="entry name" value="Pept_tRNA_hydro"/>
</dbReference>